<reference evidence="2" key="1">
    <citation type="journal article" date="2009" name="Plant Mol. Biol.">
        <title>Insights into corn genes derived from large-scale cDNA sequencing.</title>
        <authorList>
            <person name="Alexandrov N.N."/>
            <person name="Brover V.V."/>
            <person name="Freidin S."/>
            <person name="Troukhan M.E."/>
            <person name="Tatarinova T.V."/>
            <person name="Zhang H."/>
            <person name="Swaller T.J."/>
            <person name="Lu Y.P."/>
            <person name="Bouck J."/>
            <person name="Flavell R.B."/>
            <person name="Feldmann K.A."/>
        </authorList>
    </citation>
    <scope>NUCLEOTIDE SEQUENCE</scope>
</reference>
<dbReference type="iPTMnet" id="B6U3G2"/>
<proteinExistence type="evidence at transcript level"/>
<dbReference type="EMBL" id="EU971777">
    <property type="protein sequence ID" value="ACG43895.1"/>
    <property type="molecule type" value="mRNA"/>
</dbReference>
<dbReference type="AlphaFoldDB" id="B6U3G2"/>
<feature type="region of interest" description="Disordered" evidence="1">
    <location>
        <begin position="1"/>
        <end position="48"/>
    </location>
</feature>
<evidence type="ECO:0000256" key="1">
    <source>
        <dbReference type="SAM" id="MobiDB-lite"/>
    </source>
</evidence>
<organism evidence="2">
    <name type="scientific">Zea mays</name>
    <name type="common">Maize</name>
    <dbReference type="NCBI Taxonomy" id="4577"/>
    <lineage>
        <taxon>Eukaryota</taxon>
        <taxon>Viridiplantae</taxon>
        <taxon>Streptophyta</taxon>
        <taxon>Embryophyta</taxon>
        <taxon>Tracheophyta</taxon>
        <taxon>Spermatophyta</taxon>
        <taxon>Magnoliopsida</taxon>
        <taxon>Liliopsida</taxon>
        <taxon>Poales</taxon>
        <taxon>Poaceae</taxon>
        <taxon>PACMAD clade</taxon>
        <taxon>Panicoideae</taxon>
        <taxon>Andropogonodae</taxon>
        <taxon>Andropogoneae</taxon>
        <taxon>Tripsacinae</taxon>
        <taxon>Zea</taxon>
    </lineage>
</organism>
<feature type="compositionally biased region" description="Gly residues" evidence="1">
    <location>
        <begin position="7"/>
        <end position="17"/>
    </location>
</feature>
<evidence type="ECO:0000313" key="2">
    <source>
        <dbReference type="EMBL" id="ACG43895.1"/>
    </source>
</evidence>
<sequence>MHRGGDRSGGPSSGGDRSGARFQRGPSRWSGSSGGGLGGSPPNRYSSRGRWRWWRGRWREVPPLPWFFRLF</sequence>
<protein>
    <submittedName>
        <fullName evidence="2">Uncharacterized protein</fullName>
    </submittedName>
</protein>
<accession>B6U3G2</accession>
<name>B6U3G2_MAIZE</name>